<dbReference type="Pfam" id="PF06445">
    <property type="entry name" value="GyrI-like"/>
    <property type="match status" value="1"/>
</dbReference>
<protein>
    <recommendedName>
        <fullName evidence="1">AraC effector-binding domain-containing protein</fullName>
    </recommendedName>
</protein>
<dbReference type="RefSeq" id="WP_013561249.1">
    <property type="nucleotide sequence ID" value="NC_014960.1"/>
</dbReference>
<dbReference type="InterPro" id="IPR029442">
    <property type="entry name" value="GyrI-like"/>
</dbReference>
<feature type="domain" description="AraC effector-binding" evidence="1">
    <location>
        <begin position="8"/>
        <end position="155"/>
    </location>
</feature>
<dbReference type="OrthoDB" id="161124at2"/>
<dbReference type="EMBL" id="AP012029">
    <property type="protein sequence ID" value="BAJ64904.1"/>
    <property type="molecule type" value="Genomic_DNA"/>
</dbReference>
<dbReference type="Proteomes" id="UP000008922">
    <property type="component" value="Chromosome"/>
</dbReference>
<evidence type="ECO:0000259" key="1">
    <source>
        <dbReference type="SMART" id="SM00871"/>
    </source>
</evidence>
<dbReference type="InterPro" id="IPR011256">
    <property type="entry name" value="Reg_factor_effector_dom_sf"/>
</dbReference>
<evidence type="ECO:0000313" key="2">
    <source>
        <dbReference type="EMBL" id="BAJ64904.1"/>
    </source>
</evidence>
<dbReference type="AlphaFoldDB" id="E8N1G1"/>
<evidence type="ECO:0000313" key="3">
    <source>
        <dbReference type="Proteomes" id="UP000008922"/>
    </source>
</evidence>
<dbReference type="SMART" id="SM00871">
    <property type="entry name" value="AraC_E_bind"/>
    <property type="match status" value="1"/>
</dbReference>
<proteinExistence type="predicted"/>
<accession>E8N1G1</accession>
<dbReference type="HOGENOM" id="CLU_1694174_0_0_0"/>
<dbReference type="SUPFAM" id="SSF55136">
    <property type="entry name" value="Probable bacterial effector-binding domain"/>
    <property type="match status" value="1"/>
</dbReference>
<reference evidence="2 3" key="1">
    <citation type="submission" date="2010-12" db="EMBL/GenBank/DDBJ databases">
        <title>Whole genome sequence of Anaerolinea thermophila UNI-1.</title>
        <authorList>
            <person name="Narita-Yamada S."/>
            <person name="Kishi E."/>
            <person name="Watanabe Y."/>
            <person name="Takasaki K."/>
            <person name="Ankai A."/>
            <person name="Oguchi A."/>
            <person name="Fukui S."/>
            <person name="Takahashi M."/>
            <person name="Yashiro I."/>
            <person name="Hosoyama A."/>
            <person name="Sekiguchi Y."/>
            <person name="Hanada S."/>
            <person name="Fujita N."/>
        </authorList>
    </citation>
    <scope>NUCLEOTIDE SEQUENCE [LARGE SCALE GENOMIC DNA]</scope>
    <source>
        <strain evidence="3">DSM 14523 / JCM 11388 / NBRC 100420 / UNI-1</strain>
    </source>
</reference>
<sequence length="155" mass="17821">MSVNEQPFHVTIQNLTPVFIVYVSCQLQQATGNFSEQIRDGFQRIKDWAQQRGYNPSALKVIGIPRTNGAQLVGYECALELPEFISQDIQDIQTKLLPGGRYIILSLEKDSNTIGETIGRFFAEYMPQHQLIVDPQRPTYEIYYEQTMDFCVPLR</sequence>
<dbReference type="KEGG" id="atm:ANT_28780"/>
<dbReference type="eggNOG" id="COG3449">
    <property type="taxonomic scope" value="Bacteria"/>
</dbReference>
<organism evidence="2 3">
    <name type="scientific">Anaerolinea thermophila (strain DSM 14523 / JCM 11388 / NBRC 100420 / UNI-1)</name>
    <dbReference type="NCBI Taxonomy" id="926569"/>
    <lineage>
        <taxon>Bacteria</taxon>
        <taxon>Bacillati</taxon>
        <taxon>Chloroflexota</taxon>
        <taxon>Anaerolineae</taxon>
        <taxon>Anaerolineales</taxon>
        <taxon>Anaerolineaceae</taxon>
        <taxon>Anaerolinea</taxon>
    </lineage>
</organism>
<name>E8N1G1_ANATU</name>
<gene>
    <name evidence="2" type="ordered locus">ANT_28780</name>
</gene>
<keyword evidence="3" id="KW-1185">Reference proteome</keyword>
<dbReference type="InParanoid" id="E8N1G1"/>
<dbReference type="InterPro" id="IPR010499">
    <property type="entry name" value="AraC_E-bd"/>
</dbReference>
<dbReference type="Gene3D" id="3.20.80.10">
    <property type="entry name" value="Regulatory factor, effector binding domain"/>
    <property type="match status" value="1"/>
</dbReference>